<evidence type="ECO:0000259" key="4">
    <source>
        <dbReference type="Pfam" id="PF13439"/>
    </source>
</evidence>
<name>A0A7M3MIQ4_9BACT</name>
<keyword evidence="6" id="KW-1185">Reference proteome</keyword>
<gene>
    <name evidence="5" type="ORF">DPQ33_02920</name>
</gene>
<dbReference type="AlphaFoldDB" id="A0A7M3MIQ4"/>
<dbReference type="GO" id="GO:0016757">
    <property type="term" value="F:glycosyltransferase activity"/>
    <property type="evidence" value="ECO:0007669"/>
    <property type="project" value="UniProtKB-KW"/>
</dbReference>
<dbReference type="EMBL" id="QMIE01000002">
    <property type="protein sequence ID" value="TVM19327.1"/>
    <property type="molecule type" value="Genomic_DNA"/>
</dbReference>
<feature type="domain" description="Glycosyltransferase subfamily 4-like N-terminal" evidence="4">
    <location>
        <begin position="15"/>
        <end position="175"/>
    </location>
</feature>
<evidence type="ECO:0000313" key="5">
    <source>
        <dbReference type="EMBL" id="TVM19327.1"/>
    </source>
</evidence>
<dbReference type="OrthoDB" id="9775208at2"/>
<dbReference type="InterPro" id="IPR028098">
    <property type="entry name" value="Glyco_trans_4-like_N"/>
</dbReference>
<proteinExistence type="inferred from homology"/>
<comment type="caution">
    <text evidence="5">The sequence shown here is derived from an EMBL/GenBank/DDBJ whole genome shotgun (WGS) entry which is preliminary data.</text>
</comment>
<dbReference type="RefSeq" id="WP_144301685.1">
    <property type="nucleotide sequence ID" value="NZ_QMIE01000002.1"/>
</dbReference>
<evidence type="ECO:0000256" key="1">
    <source>
        <dbReference type="ARBA" id="ARBA00009481"/>
    </source>
</evidence>
<organism evidence="5 6">
    <name type="scientific">Oceanidesulfovibrio indonesiensis</name>
    <dbReference type="NCBI Taxonomy" id="54767"/>
    <lineage>
        <taxon>Bacteria</taxon>
        <taxon>Pseudomonadati</taxon>
        <taxon>Thermodesulfobacteriota</taxon>
        <taxon>Desulfovibrionia</taxon>
        <taxon>Desulfovibrionales</taxon>
        <taxon>Desulfovibrionaceae</taxon>
        <taxon>Oceanidesulfovibrio</taxon>
    </lineage>
</organism>
<evidence type="ECO:0000256" key="3">
    <source>
        <dbReference type="ARBA" id="ARBA00022679"/>
    </source>
</evidence>
<keyword evidence="3" id="KW-0808">Transferase</keyword>
<dbReference type="Pfam" id="PF13692">
    <property type="entry name" value="Glyco_trans_1_4"/>
    <property type="match status" value="1"/>
</dbReference>
<comment type="similarity">
    <text evidence="1">Belongs to the glycosyltransferase group 1 family. Glycosyltransferase 4 subfamily.</text>
</comment>
<accession>A0A7M3MIQ4</accession>
<dbReference type="PANTHER" id="PTHR12526:SF640">
    <property type="entry name" value="COLANIC ACID BIOSYNTHESIS GLYCOSYLTRANSFERASE WCAL-RELATED"/>
    <property type="match status" value="1"/>
</dbReference>
<dbReference type="Gene3D" id="3.40.50.2000">
    <property type="entry name" value="Glycogen Phosphorylase B"/>
    <property type="match status" value="2"/>
</dbReference>
<dbReference type="SUPFAM" id="SSF53756">
    <property type="entry name" value="UDP-Glycosyltransferase/glycogen phosphorylase"/>
    <property type="match status" value="1"/>
</dbReference>
<dbReference type="PANTHER" id="PTHR12526">
    <property type="entry name" value="GLYCOSYLTRANSFERASE"/>
    <property type="match status" value="1"/>
</dbReference>
<protein>
    <recommendedName>
        <fullName evidence="4">Glycosyltransferase subfamily 4-like N-terminal domain-containing protein</fullName>
    </recommendedName>
</protein>
<dbReference type="Pfam" id="PF13439">
    <property type="entry name" value="Glyco_transf_4"/>
    <property type="match status" value="1"/>
</dbReference>
<keyword evidence="2" id="KW-0328">Glycosyltransferase</keyword>
<dbReference type="Proteomes" id="UP000448292">
    <property type="component" value="Unassembled WGS sequence"/>
</dbReference>
<evidence type="ECO:0000313" key="6">
    <source>
        <dbReference type="Proteomes" id="UP000448292"/>
    </source>
</evidence>
<reference evidence="5 6" key="1">
    <citation type="submission" date="2018-06" db="EMBL/GenBank/DDBJ databases">
        <title>Complete genome of Desulfovibrio indonesiensis P37SLT.</title>
        <authorList>
            <person name="Crispim J.S."/>
            <person name="Vidigal P.M.P."/>
            <person name="Silva L.C.F."/>
            <person name="Laguardia C.N."/>
            <person name="Araujo L.C."/>
            <person name="Dias R.S."/>
            <person name="Sousa M.P."/>
            <person name="Paula S.O."/>
            <person name="Silva C."/>
        </authorList>
    </citation>
    <scope>NUCLEOTIDE SEQUENCE [LARGE SCALE GENOMIC DNA]</scope>
    <source>
        <strain evidence="5 6">P37SLT</strain>
    </source>
</reference>
<dbReference type="CDD" id="cd03811">
    <property type="entry name" value="GT4_GT28_WabH-like"/>
    <property type="match status" value="1"/>
</dbReference>
<evidence type="ECO:0000256" key="2">
    <source>
        <dbReference type="ARBA" id="ARBA00022676"/>
    </source>
</evidence>
<sequence>MARTRVFLVVPSLAPGGSETVLLRLAACLDRERFEPEVVALAGAGPLAAELPPDVPLHDLAAGRVAAALPKFIRLARRRRPGVILSFQMHTNLALLLARPLLPRRVRIVAREESMPSRSCAESPLPRLFGLLMRRLYPKAQAVITQCEAAAEELTSHYGVPEDMIRAIPNPVDIQDMRKRARAEMTQAELPPAPRIVFVGRLAAVKRVDVILEAVARMRRRASLVVVGGGSEDTTRSLKDRAASLGMADRVLFTGHQPNPFPYVGHADLLALASLREGFNLAVLEARALGVPAVVPAAPGCLPEMISHGTNGFLAPFFEDSERQADALAATLDHALEALAGNPDALDMDAGSGRWSLEAVCRAHEELL</sequence>